<dbReference type="PANTHER" id="PTHR46749:SF1">
    <property type="entry name" value="COMPLEX III ASSEMBLY FACTOR LYRM7"/>
    <property type="match status" value="1"/>
</dbReference>
<evidence type="ECO:0000256" key="2">
    <source>
        <dbReference type="ARBA" id="ARBA00023128"/>
    </source>
</evidence>
<proteinExistence type="predicted"/>
<feature type="domain" description="Complex 1 LYR protein" evidence="4">
    <location>
        <begin position="6"/>
        <end position="61"/>
    </location>
</feature>
<evidence type="ECO:0000256" key="1">
    <source>
        <dbReference type="ARBA" id="ARBA00004305"/>
    </source>
</evidence>
<name>A0A835YM21_9STRA</name>
<dbReference type="Pfam" id="PF05347">
    <property type="entry name" value="Complex1_LYR"/>
    <property type="match status" value="1"/>
</dbReference>
<organism evidence="5 6">
    <name type="scientific">Tribonema minus</name>
    <dbReference type="NCBI Taxonomy" id="303371"/>
    <lineage>
        <taxon>Eukaryota</taxon>
        <taxon>Sar</taxon>
        <taxon>Stramenopiles</taxon>
        <taxon>Ochrophyta</taxon>
        <taxon>PX clade</taxon>
        <taxon>Xanthophyceae</taxon>
        <taxon>Tribonematales</taxon>
        <taxon>Tribonemataceae</taxon>
        <taxon>Tribonema</taxon>
    </lineage>
</organism>
<dbReference type="GO" id="GO:0005759">
    <property type="term" value="C:mitochondrial matrix"/>
    <property type="evidence" value="ECO:0007669"/>
    <property type="project" value="UniProtKB-SubCell"/>
</dbReference>
<protein>
    <recommendedName>
        <fullName evidence="4">Complex 1 LYR protein domain-containing protein</fullName>
    </recommendedName>
</protein>
<dbReference type="EMBL" id="JAFCMP010000527">
    <property type="protein sequence ID" value="KAG5177216.1"/>
    <property type="molecule type" value="Genomic_DNA"/>
</dbReference>
<accession>A0A835YM21</accession>
<evidence type="ECO:0000313" key="5">
    <source>
        <dbReference type="EMBL" id="KAG5177216.1"/>
    </source>
</evidence>
<keyword evidence="3" id="KW-0143">Chaperone</keyword>
<dbReference type="InterPro" id="IPR008011">
    <property type="entry name" value="Complex1_LYR_dom"/>
</dbReference>
<evidence type="ECO:0000259" key="4">
    <source>
        <dbReference type="Pfam" id="PF05347"/>
    </source>
</evidence>
<evidence type="ECO:0000313" key="6">
    <source>
        <dbReference type="Proteomes" id="UP000664859"/>
    </source>
</evidence>
<dbReference type="GO" id="GO:0034551">
    <property type="term" value="P:mitochondrial respiratory chain complex III assembly"/>
    <property type="evidence" value="ECO:0007669"/>
    <property type="project" value="InterPro"/>
</dbReference>
<reference evidence="5" key="1">
    <citation type="submission" date="2021-02" db="EMBL/GenBank/DDBJ databases">
        <title>First Annotated Genome of the Yellow-green Alga Tribonema minus.</title>
        <authorList>
            <person name="Mahan K.M."/>
        </authorList>
    </citation>
    <scope>NUCLEOTIDE SEQUENCE</scope>
    <source>
        <strain evidence="5">UTEX B ZZ1240</strain>
    </source>
</reference>
<keyword evidence="6" id="KW-1185">Reference proteome</keyword>
<dbReference type="AlphaFoldDB" id="A0A835YM21"/>
<dbReference type="CDD" id="cd20267">
    <property type="entry name" value="Complex1_LYR_LYRM7"/>
    <property type="match status" value="1"/>
</dbReference>
<dbReference type="InterPro" id="IPR050435">
    <property type="entry name" value="MZM1/LYRM7"/>
</dbReference>
<dbReference type="GO" id="GO:0044183">
    <property type="term" value="F:protein folding chaperone"/>
    <property type="evidence" value="ECO:0007669"/>
    <property type="project" value="TreeGrafter"/>
</dbReference>
<dbReference type="PANTHER" id="PTHR46749">
    <property type="entry name" value="COMPLEX III ASSEMBLY FACTOR LYRM7"/>
    <property type="match status" value="1"/>
</dbReference>
<comment type="subcellular location">
    <subcellularLocation>
        <location evidence="1">Mitochondrion matrix</location>
    </subcellularLocation>
</comment>
<keyword evidence="2" id="KW-0496">Mitochondrion</keyword>
<dbReference type="InterPro" id="IPR045298">
    <property type="entry name" value="Complex1_LYR_LYRM7"/>
</dbReference>
<gene>
    <name evidence="5" type="ORF">JKP88DRAFT_170348</name>
</gene>
<evidence type="ECO:0000256" key="3">
    <source>
        <dbReference type="ARBA" id="ARBA00023186"/>
    </source>
</evidence>
<dbReference type="Proteomes" id="UP000664859">
    <property type="component" value="Unassembled WGS sequence"/>
</dbReference>
<dbReference type="OrthoDB" id="529194at2759"/>
<comment type="caution">
    <text evidence="5">The sequence shown here is derived from an EMBL/GenBank/DDBJ whole genome shotgun (WGS) entry which is preliminary data.</text>
</comment>
<sequence length="82" mass="9658">MAMRSRVMAGYRSLLRTRLVVFKDDDRAIRASKMKLKEEFMKNKNVTDANKLASLLKGIEEVQQMLLHNVVQVRICRSMRWC</sequence>